<sequence>MFRIFVRNKILQSKRSKTFAFARMKMDKNKNSTVNLTMPCAACKLLRRRCTVECIFLPYFSPSEVDKFAAVHRVFGASNICKMLQKIPTERREDAVKSLVYEAKARLLDPVYGSVGMMASLQNQVLHLHGELEAAIAEAKALKEQLSQTSFILSNDCQASMNTHQPLQESSGCDCDFSAYCNGLQGLDYSQIFSWSN</sequence>
<dbReference type="InterPro" id="IPR004883">
    <property type="entry name" value="LOB"/>
</dbReference>
<name>A0ABQ8HK58_9ROSI</name>
<dbReference type="Pfam" id="PF03195">
    <property type="entry name" value="LOB"/>
    <property type="match status" value="1"/>
</dbReference>
<dbReference type="Proteomes" id="UP000827721">
    <property type="component" value="Unassembled WGS sequence"/>
</dbReference>
<comment type="caution">
    <text evidence="4">The sequence shown here is derived from an EMBL/GenBank/DDBJ whole genome shotgun (WGS) entry which is preliminary data.</text>
</comment>
<organism evidence="4 5">
    <name type="scientific">Xanthoceras sorbifolium</name>
    <dbReference type="NCBI Taxonomy" id="99658"/>
    <lineage>
        <taxon>Eukaryota</taxon>
        <taxon>Viridiplantae</taxon>
        <taxon>Streptophyta</taxon>
        <taxon>Embryophyta</taxon>
        <taxon>Tracheophyta</taxon>
        <taxon>Spermatophyta</taxon>
        <taxon>Magnoliopsida</taxon>
        <taxon>eudicotyledons</taxon>
        <taxon>Gunneridae</taxon>
        <taxon>Pentapetalae</taxon>
        <taxon>rosids</taxon>
        <taxon>malvids</taxon>
        <taxon>Sapindales</taxon>
        <taxon>Sapindaceae</taxon>
        <taxon>Xanthoceroideae</taxon>
        <taxon>Xanthoceras</taxon>
    </lineage>
</organism>
<dbReference type="EMBL" id="JAFEMO010000009">
    <property type="protein sequence ID" value="KAH7564691.1"/>
    <property type="molecule type" value="Genomic_DNA"/>
</dbReference>
<protein>
    <recommendedName>
        <fullName evidence="3">LOB domain-containing protein</fullName>
    </recommendedName>
</protein>
<dbReference type="PANTHER" id="PTHR31301">
    <property type="entry name" value="LOB DOMAIN-CONTAINING PROTEIN 4-RELATED"/>
    <property type="match status" value="1"/>
</dbReference>
<evidence type="ECO:0000256" key="1">
    <source>
        <dbReference type="ARBA" id="ARBA00005474"/>
    </source>
</evidence>
<gene>
    <name evidence="4" type="ORF">JRO89_XS09G0006800</name>
</gene>
<dbReference type="PANTHER" id="PTHR31301:SF95">
    <property type="entry name" value="LOB DOMAIN-CONTAINING PROTEIN 3-LIKE"/>
    <property type="match status" value="1"/>
</dbReference>
<accession>A0ABQ8HK58</accession>
<evidence type="ECO:0000313" key="5">
    <source>
        <dbReference type="Proteomes" id="UP000827721"/>
    </source>
</evidence>
<evidence type="ECO:0000313" key="4">
    <source>
        <dbReference type="EMBL" id="KAH7564691.1"/>
    </source>
</evidence>
<comment type="similarity">
    <text evidence="1">Belongs to the LOB domain-containing protein family.</text>
</comment>
<evidence type="ECO:0000259" key="3">
    <source>
        <dbReference type="PROSITE" id="PS50891"/>
    </source>
</evidence>
<reference evidence="4 5" key="1">
    <citation type="submission" date="2021-02" db="EMBL/GenBank/DDBJ databases">
        <title>Plant Genome Project.</title>
        <authorList>
            <person name="Zhang R.-G."/>
        </authorList>
    </citation>
    <scope>NUCLEOTIDE SEQUENCE [LARGE SCALE GENOMIC DNA]</scope>
    <source>
        <tissue evidence="4">Leaves</tissue>
    </source>
</reference>
<keyword evidence="2" id="KW-0175">Coiled coil</keyword>
<dbReference type="PROSITE" id="PS50891">
    <property type="entry name" value="LOB"/>
    <property type="match status" value="1"/>
</dbReference>
<keyword evidence="5" id="KW-1185">Reference proteome</keyword>
<evidence type="ECO:0000256" key="2">
    <source>
        <dbReference type="SAM" id="Coils"/>
    </source>
</evidence>
<proteinExistence type="inferred from homology"/>
<feature type="domain" description="LOB" evidence="3">
    <location>
        <begin position="38"/>
        <end position="139"/>
    </location>
</feature>
<feature type="coiled-coil region" evidence="2">
    <location>
        <begin position="118"/>
        <end position="149"/>
    </location>
</feature>